<evidence type="ECO:0000256" key="1">
    <source>
        <dbReference type="SAM" id="Coils"/>
    </source>
</evidence>
<proteinExistence type="predicted"/>
<feature type="compositionally biased region" description="Basic and acidic residues" evidence="2">
    <location>
        <begin position="253"/>
        <end position="263"/>
    </location>
</feature>
<evidence type="ECO:0000256" key="2">
    <source>
        <dbReference type="SAM" id="MobiDB-lite"/>
    </source>
</evidence>
<gene>
    <name evidence="3" type="ORF">DRH29_02740</name>
</gene>
<evidence type="ECO:0000313" key="3">
    <source>
        <dbReference type="EMBL" id="RLC37209.1"/>
    </source>
</evidence>
<reference evidence="3 4" key="1">
    <citation type="submission" date="2018-06" db="EMBL/GenBank/DDBJ databases">
        <title>Extensive metabolic versatility and redundancy in microbially diverse, dynamic hydrothermal sediments.</title>
        <authorList>
            <person name="Dombrowski N."/>
            <person name="Teske A."/>
            <person name="Baker B.J."/>
        </authorList>
    </citation>
    <scope>NUCLEOTIDE SEQUENCE [LARGE SCALE GENOMIC DNA]</scope>
    <source>
        <strain evidence="3">B79_G16</strain>
    </source>
</reference>
<accession>A0A420ZCP2</accession>
<dbReference type="AlphaFoldDB" id="A0A420ZCP2"/>
<feature type="compositionally biased region" description="Polar residues" evidence="2">
    <location>
        <begin position="240"/>
        <end position="252"/>
    </location>
</feature>
<organism evidence="3 4">
    <name type="scientific">candidate division Kazan bacterium</name>
    <dbReference type="NCBI Taxonomy" id="2202143"/>
    <lineage>
        <taxon>Bacteria</taxon>
        <taxon>Bacteria division Kazan-3B-28</taxon>
    </lineage>
</organism>
<protein>
    <submittedName>
        <fullName evidence="3">Uncharacterized protein</fullName>
    </submittedName>
</protein>
<evidence type="ECO:0000313" key="4">
    <source>
        <dbReference type="Proteomes" id="UP000281261"/>
    </source>
</evidence>
<comment type="caution">
    <text evidence="3">The sequence shown here is derived from an EMBL/GenBank/DDBJ whole genome shotgun (WGS) entry which is preliminary data.</text>
</comment>
<dbReference type="Proteomes" id="UP000281261">
    <property type="component" value="Unassembled WGS sequence"/>
</dbReference>
<name>A0A420ZCP2_UNCK3</name>
<feature type="coiled-coil region" evidence="1">
    <location>
        <begin position="270"/>
        <end position="325"/>
    </location>
</feature>
<feature type="region of interest" description="Disordered" evidence="2">
    <location>
        <begin position="235"/>
        <end position="263"/>
    </location>
</feature>
<dbReference type="EMBL" id="QMNG01000009">
    <property type="protein sequence ID" value="RLC37209.1"/>
    <property type="molecule type" value="Genomic_DNA"/>
</dbReference>
<sequence>MPEKLQRVYDACMRSSWAEKQSGGDPKKKEQICRATAVKATGQKWQHHSKNSLTDLESEQIEMDMSLHVLNAELSRPGILTVKGIGITDEYVSTEDLIIYHKDIIGSKILFDHYHPVRAIKINGTEKRFPVFGYIKNAEIVNLGEHIGVELTFDVMGFSKAHKKLQEIILSKLDEGDPIGISAYYIRYYGEDKEQTLHLHWEEFSITPHPVCPICLTTEANKYSELSIKGENVMEEKNENPSGANTENSTQEEATKLSEETKTENPLITVDSLQEAIVEMNSIIESQKSKIAELEELIKAKESTIEEMSTKLSETQEKITFLSEKKPLLDAIAEKLGGKYKENPKLQEHYEKLPIEILKVEVERLSAEEKEIKEVPVENNPQPKDQTPDDIKLEELFPGLNRMIEDAKRDSFRFVTRA</sequence>
<keyword evidence="1" id="KW-0175">Coiled coil</keyword>